<organism evidence="8 9">
    <name type="scientific">Alteromonas pelagimontana</name>
    <dbReference type="NCBI Taxonomy" id="1858656"/>
    <lineage>
        <taxon>Bacteria</taxon>
        <taxon>Pseudomonadati</taxon>
        <taxon>Pseudomonadota</taxon>
        <taxon>Gammaproteobacteria</taxon>
        <taxon>Alteromonadales</taxon>
        <taxon>Alteromonadaceae</taxon>
        <taxon>Alteromonas/Salinimonas group</taxon>
        <taxon>Alteromonas</taxon>
    </lineage>
</organism>
<evidence type="ECO:0000256" key="6">
    <source>
        <dbReference type="ARBA" id="ARBA00047512"/>
    </source>
</evidence>
<dbReference type="Proteomes" id="UP000219285">
    <property type="component" value="Chromosome"/>
</dbReference>
<dbReference type="RefSeq" id="WP_075608782.1">
    <property type="nucleotide sequence ID" value="NZ_CP052766.1"/>
</dbReference>
<dbReference type="GO" id="GO:0008889">
    <property type="term" value="F:glycerophosphodiester phosphodiesterase activity"/>
    <property type="evidence" value="ECO:0007669"/>
    <property type="project" value="UniProtKB-EC"/>
</dbReference>
<keyword evidence="5 8" id="KW-0378">Hydrolase</keyword>
<dbReference type="PROSITE" id="PS51704">
    <property type="entry name" value="GP_PDE"/>
    <property type="match status" value="1"/>
</dbReference>
<dbReference type="AlphaFoldDB" id="A0A6M4M9Q8"/>
<evidence type="ECO:0000259" key="7">
    <source>
        <dbReference type="PROSITE" id="PS51704"/>
    </source>
</evidence>
<proteinExistence type="inferred from homology"/>
<dbReference type="KEGG" id="apel:CA267_003435"/>
<dbReference type="PANTHER" id="PTHR43620">
    <property type="entry name" value="GLYCEROPHOSPHORYL DIESTER PHOSPHODIESTERASE"/>
    <property type="match status" value="1"/>
</dbReference>
<keyword evidence="9" id="KW-1185">Reference proteome</keyword>
<evidence type="ECO:0000256" key="5">
    <source>
        <dbReference type="ARBA" id="ARBA00022801"/>
    </source>
</evidence>
<dbReference type="NCBIfam" id="NF008354">
    <property type="entry name" value="PRK11143.1"/>
    <property type="match status" value="1"/>
</dbReference>
<feature type="domain" description="GP-PDE" evidence="7">
    <location>
        <begin position="24"/>
        <end position="331"/>
    </location>
</feature>
<evidence type="ECO:0000256" key="3">
    <source>
        <dbReference type="ARBA" id="ARBA00022729"/>
    </source>
</evidence>
<dbReference type="Gene3D" id="3.20.20.190">
    <property type="entry name" value="Phosphatidylinositol (PI) phosphodiesterase"/>
    <property type="match status" value="1"/>
</dbReference>
<dbReference type="SUPFAM" id="SSF51695">
    <property type="entry name" value="PLC-like phosphodiesterases"/>
    <property type="match status" value="1"/>
</dbReference>
<reference evidence="9" key="1">
    <citation type="submission" date="2014-12" db="EMBL/GenBank/DDBJ databases">
        <title>Complete genome sequence of a multi-drug resistant Klebsiella pneumoniae.</title>
        <authorList>
            <person name="Hua X."/>
            <person name="Chen Q."/>
            <person name="Li X."/>
            <person name="Feng Y."/>
            <person name="Ruan Z."/>
            <person name="Yu Y."/>
        </authorList>
    </citation>
    <scope>NUCLEOTIDE SEQUENCE [LARGE SCALE GENOMIC DNA]</scope>
    <source>
        <strain evidence="9">5.12</strain>
    </source>
</reference>
<dbReference type="EMBL" id="CP052766">
    <property type="protein sequence ID" value="QJR79901.1"/>
    <property type="molecule type" value="Genomic_DNA"/>
</dbReference>
<protein>
    <recommendedName>
        <fullName evidence="2">glycerophosphodiester phosphodiesterase</fullName>
        <ecNumber evidence="2">3.1.4.46</ecNumber>
    </recommendedName>
</protein>
<dbReference type="GO" id="GO:0006629">
    <property type="term" value="P:lipid metabolic process"/>
    <property type="evidence" value="ECO:0007669"/>
    <property type="project" value="InterPro"/>
</dbReference>
<dbReference type="InterPro" id="IPR030395">
    <property type="entry name" value="GP_PDE_dom"/>
</dbReference>
<evidence type="ECO:0000313" key="8">
    <source>
        <dbReference type="EMBL" id="QJR79901.1"/>
    </source>
</evidence>
<dbReference type="GO" id="GO:0042597">
    <property type="term" value="C:periplasmic space"/>
    <property type="evidence" value="ECO:0007669"/>
    <property type="project" value="TreeGrafter"/>
</dbReference>
<keyword evidence="3" id="KW-0732">Signal</keyword>
<keyword evidence="4" id="KW-0319">Glycerol metabolism</keyword>
<gene>
    <name evidence="8" type="primary">glpQ</name>
    <name evidence="8" type="ORF">CA267_003435</name>
</gene>
<name>A0A6M4M9Q8_9ALTE</name>
<evidence type="ECO:0000256" key="2">
    <source>
        <dbReference type="ARBA" id="ARBA00012247"/>
    </source>
</evidence>
<evidence type="ECO:0000313" key="9">
    <source>
        <dbReference type="Proteomes" id="UP000219285"/>
    </source>
</evidence>
<comment type="similarity">
    <text evidence="1">Belongs to the glycerophosphoryl diester phosphodiesterase family.</text>
</comment>
<dbReference type="PANTHER" id="PTHR43620:SF7">
    <property type="entry name" value="GLYCEROPHOSPHODIESTER PHOSPHODIESTERASE GDPD5-RELATED"/>
    <property type="match status" value="1"/>
</dbReference>
<dbReference type="EC" id="3.1.4.46" evidence="2"/>
<evidence type="ECO:0000256" key="1">
    <source>
        <dbReference type="ARBA" id="ARBA00007277"/>
    </source>
</evidence>
<dbReference type="OrthoDB" id="9795622at2"/>
<comment type="catalytic activity">
    <reaction evidence="6">
        <text>a sn-glycero-3-phosphodiester + H2O = an alcohol + sn-glycerol 3-phosphate + H(+)</text>
        <dbReference type="Rhea" id="RHEA:12969"/>
        <dbReference type="ChEBI" id="CHEBI:15377"/>
        <dbReference type="ChEBI" id="CHEBI:15378"/>
        <dbReference type="ChEBI" id="CHEBI:30879"/>
        <dbReference type="ChEBI" id="CHEBI:57597"/>
        <dbReference type="ChEBI" id="CHEBI:83408"/>
        <dbReference type="EC" id="3.1.4.46"/>
    </reaction>
</comment>
<evidence type="ECO:0000256" key="4">
    <source>
        <dbReference type="ARBA" id="ARBA00022798"/>
    </source>
</evidence>
<sequence>MTFRHAALALALSTSAFSRFSYGFDIIAHRGASGYLPEHTLEAAALAYAQHPSYIEQDVVITKDGVPVVLHDIHLETVTDVEAVYPQRARSDGRYYALDFTLEELRQLRVHERQNEKGEAVFPHRYQGDKATFRVATLDAHIELIQQLNRISDQDIGFYVEIKSPQWHRQQGVDISAILLDTLKATNLAGKDANLYLQCFDFAEVKRLRNELGFKGKLIQLLGENSWGESVTDNDWLMSDDGLSELATVADGVGPWLGQLLDAQALKKAKIVVQPWLATAQKQGLLIHPYTFRVDALPAGLSEEQVLSLLIEQLKVDGVFTDQVPPIKQFLMQNK</sequence>
<accession>A0A6M4M9Q8</accession>
<dbReference type="Pfam" id="PF03009">
    <property type="entry name" value="GDPD"/>
    <property type="match status" value="1"/>
</dbReference>
<dbReference type="GO" id="GO:0006071">
    <property type="term" value="P:glycerol metabolic process"/>
    <property type="evidence" value="ECO:0007669"/>
    <property type="project" value="UniProtKB-KW"/>
</dbReference>
<dbReference type="InterPro" id="IPR017946">
    <property type="entry name" value="PLC-like_Pdiesterase_TIM-brl"/>
</dbReference>
<reference evidence="8 9" key="2">
    <citation type="submission" date="2020-04" db="EMBL/GenBank/DDBJ databases">
        <title>Complete genome sequence of Alteromonas pelagimontana 5.12T.</title>
        <authorList>
            <person name="Sinha R.K."/>
            <person name="Krishnan K.P."/>
            <person name="Kurian J.P."/>
        </authorList>
    </citation>
    <scope>NUCLEOTIDE SEQUENCE [LARGE SCALE GENOMIC DNA]</scope>
    <source>
        <strain evidence="8 9">5.12</strain>
    </source>
</reference>